<accession>A0A1I6ARF9</accession>
<sequence>MAFLYAVTSGEQPFEKIIRNIKSIDPYVELIQIREKKKTAYELNDLIDSILKQGISPAKLIVNDRVDIALVRGLRGVHLAYHSLSVKDVKKAFPHLYVGKSVHSLEEAKQSEQDGADYVVFGHLYETSSKKGKKPRGVQELAQIVEELSIPVIGIGGINISNIGEVKETNAAGIALMSGLFQTEAPGETARACWNLLNGSEHCERV</sequence>
<dbReference type="NCBIfam" id="NF005819">
    <property type="entry name" value="PRK07695.1"/>
    <property type="match status" value="1"/>
</dbReference>
<dbReference type="CDD" id="cd00564">
    <property type="entry name" value="TMP_TenI"/>
    <property type="match status" value="1"/>
</dbReference>
<dbReference type="GeneID" id="93711542"/>
<dbReference type="PANTHER" id="PTHR20857">
    <property type="entry name" value="THIAMINE-PHOSPHATE PYROPHOSPHORYLASE"/>
    <property type="match status" value="1"/>
</dbReference>
<dbReference type="Gene3D" id="3.20.20.70">
    <property type="entry name" value="Aldolase class I"/>
    <property type="match status" value="1"/>
</dbReference>
<dbReference type="Pfam" id="PF02581">
    <property type="entry name" value="TMP-TENI"/>
    <property type="match status" value="1"/>
</dbReference>
<protein>
    <submittedName>
        <fullName evidence="4">Thiazole tautomerase (Transcriptional regulator TenI)</fullName>
    </submittedName>
</protein>
<name>A0A1I6ARF9_9BACI</name>
<evidence type="ECO:0000256" key="1">
    <source>
        <dbReference type="ARBA" id="ARBA00004948"/>
    </source>
</evidence>
<evidence type="ECO:0000313" key="4">
    <source>
        <dbReference type="EMBL" id="SFQ71280.1"/>
    </source>
</evidence>
<dbReference type="Proteomes" id="UP000182762">
    <property type="component" value="Unassembled WGS sequence"/>
</dbReference>
<keyword evidence="5" id="KW-1185">Reference proteome</keyword>
<feature type="domain" description="Thiamine phosphate synthase/TenI" evidence="3">
    <location>
        <begin position="4"/>
        <end position="180"/>
    </location>
</feature>
<proteinExistence type="predicted"/>
<keyword evidence="2" id="KW-0784">Thiamine biosynthesis</keyword>
<evidence type="ECO:0000256" key="2">
    <source>
        <dbReference type="ARBA" id="ARBA00022977"/>
    </source>
</evidence>
<organism evidence="4 5">
    <name type="scientific">Priestia endophytica DSM 13796</name>
    <dbReference type="NCBI Taxonomy" id="1121089"/>
    <lineage>
        <taxon>Bacteria</taxon>
        <taxon>Bacillati</taxon>
        <taxon>Bacillota</taxon>
        <taxon>Bacilli</taxon>
        <taxon>Bacillales</taxon>
        <taxon>Bacillaceae</taxon>
        <taxon>Priestia</taxon>
    </lineage>
</organism>
<gene>
    <name evidence="4" type="ORF">SAMN02745910_02918</name>
</gene>
<reference evidence="4 5" key="1">
    <citation type="submission" date="2016-10" db="EMBL/GenBank/DDBJ databases">
        <authorList>
            <person name="Varghese N."/>
            <person name="Submissions S."/>
        </authorList>
    </citation>
    <scope>NUCLEOTIDE SEQUENCE [LARGE SCALE GENOMIC DNA]</scope>
    <source>
        <strain evidence="4 5">DSM 13796</strain>
    </source>
</reference>
<dbReference type="EMBL" id="FOXX01000007">
    <property type="protein sequence ID" value="SFQ71280.1"/>
    <property type="molecule type" value="Genomic_DNA"/>
</dbReference>
<comment type="pathway">
    <text evidence="1">Cofactor biosynthesis; thiamine diphosphate biosynthesis.</text>
</comment>
<evidence type="ECO:0000259" key="3">
    <source>
        <dbReference type="Pfam" id="PF02581"/>
    </source>
</evidence>
<dbReference type="RefSeq" id="WP_061803219.1">
    <property type="nucleotide sequence ID" value="NZ_FOXX01000007.1"/>
</dbReference>
<dbReference type="PANTHER" id="PTHR20857:SF22">
    <property type="entry name" value="THIAZOLE TAUTOMERASE"/>
    <property type="match status" value="1"/>
</dbReference>
<dbReference type="SUPFAM" id="SSF51391">
    <property type="entry name" value="Thiamin phosphate synthase"/>
    <property type="match status" value="1"/>
</dbReference>
<evidence type="ECO:0000313" key="5">
    <source>
        <dbReference type="Proteomes" id="UP000182762"/>
    </source>
</evidence>
<dbReference type="InterPro" id="IPR036206">
    <property type="entry name" value="ThiamineP_synth_sf"/>
</dbReference>
<comment type="caution">
    <text evidence="4">The sequence shown here is derived from an EMBL/GenBank/DDBJ whole genome shotgun (WGS) entry which is preliminary data.</text>
</comment>
<dbReference type="InterPro" id="IPR013785">
    <property type="entry name" value="Aldolase_TIM"/>
</dbReference>
<dbReference type="InterPro" id="IPR022998">
    <property type="entry name" value="ThiamineP_synth_TenI"/>
</dbReference>